<feature type="transmembrane region" description="Helical" evidence="1">
    <location>
        <begin position="239"/>
        <end position="259"/>
    </location>
</feature>
<evidence type="ECO:0000256" key="1">
    <source>
        <dbReference type="SAM" id="Phobius"/>
    </source>
</evidence>
<name>A0A399S3D9_9BACT</name>
<feature type="transmembrane region" description="Helical" evidence="1">
    <location>
        <begin position="48"/>
        <end position="65"/>
    </location>
</feature>
<keyword evidence="1" id="KW-1133">Transmembrane helix</keyword>
<dbReference type="Proteomes" id="UP000266005">
    <property type="component" value="Unassembled WGS sequence"/>
</dbReference>
<feature type="transmembrane region" description="Helical" evidence="1">
    <location>
        <begin position="21"/>
        <end position="42"/>
    </location>
</feature>
<sequence length="318" mass="37045">MELLQALFSIRIKQMVRALQGLSWYHIPVLFTIAIFLYWWLFQRLQEDPFAIVLVAGAVVIMLLLHASRSDIRFMQHLAARHQLIFWVEYSLLLLPLHLLLLFAGQGLLILPLEMLLLIISHLQISSLQKSKARPYPFIHHQNFEWKAGMRKNFLPFLLIYTLGVALAPMPYATLFMLWLLLLVVCTFLQECEPYNLLLILEKKPSQFLVYKIKLHLFQYIIFTVPILLLHLALQPTHFIIILIAYSMFLLVLMSSVLLKYAHYEPNEKVSSASSILNALNLASPLLPFLIFFPLISSIRSYKQAIYRLNPFLHDFNS</sequence>
<keyword evidence="3" id="KW-1185">Reference proteome</keyword>
<feature type="transmembrane region" description="Helical" evidence="1">
    <location>
        <begin position="85"/>
        <end position="103"/>
    </location>
</feature>
<feature type="transmembrane region" description="Helical" evidence="1">
    <location>
        <begin position="178"/>
        <end position="201"/>
    </location>
</feature>
<protein>
    <submittedName>
        <fullName evidence="2">Uncharacterized protein</fullName>
    </submittedName>
</protein>
<keyword evidence="1" id="KW-0472">Membrane</keyword>
<dbReference type="EMBL" id="QWGE01000004">
    <property type="protein sequence ID" value="RIJ36969.1"/>
    <property type="molecule type" value="Genomic_DNA"/>
</dbReference>
<dbReference type="OrthoDB" id="1119916at2"/>
<evidence type="ECO:0000313" key="3">
    <source>
        <dbReference type="Proteomes" id="UP000266005"/>
    </source>
</evidence>
<comment type="caution">
    <text evidence="2">The sequence shown here is derived from an EMBL/GenBank/DDBJ whole genome shotgun (WGS) entry which is preliminary data.</text>
</comment>
<reference evidence="3" key="1">
    <citation type="submission" date="2018-08" db="EMBL/GenBank/DDBJ databases">
        <title>Mucilaginibacter sp. MYSH2.</title>
        <authorList>
            <person name="Seo T."/>
        </authorList>
    </citation>
    <scope>NUCLEOTIDE SEQUENCE [LARGE SCALE GENOMIC DNA]</scope>
    <source>
        <strain evidence="3">KIRAN</strain>
    </source>
</reference>
<gene>
    <name evidence="2" type="ORF">D1627_14205</name>
</gene>
<dbReference type="AlphaFoldDB" id="A0A399S3D9"/>
<feature type="transmembrane region" description="Helical" evidence="1">
    <location>
        <begin position="213"/>
        <end position="233"/>
    </location>
</feature>
<proteinExistence type="predicted"/>
<organism evidence="2 3">
    <name type="scientific">Pontibacter oryzae</name>
    <dbReference type="NCBI Taxonomy" id="2304593"/>
    <lineage>
        <taxon>Bacteria</taxon>
        <taxon>Pseudomonadati</taxon>
        <taxon>Bacteroidota</taxon>
        <taxon>Cytophagia</taxon>
        <taxon>Cytophagales</taxon>
        <taxon>Hymenobacteraceae</taxon>
        <taxon>Pontibacter</taxon>
    </lineage>
</organism>
<accession>A0A399S3D9</accession>
<feature type="transmembrane region" description="Helical" evidence="1">
    <location>
        <begin position="154"/>
        <end position="172"/>
    </location>
</feature>
<feature type="transmembrane region" description="Helical" evidence="1">
    <location>
        <begin position="279"/>
        <end position="299"/>
    </location>
</feature>
<evidence type="ECO:0000313" key="2">
    <source>
        <dbReference type="EMBL" id="RIJ36969.1"/>
    </source>
</evidence>
<dbReference type="RefSeq" id="WP_119432904.1">
    <property type="nucleotide sequence ID" value="NZ_QWGE01000004.1"/>
</dbReference>
<keyword evidence="1" id="KW-0812">Transmembrane</keyword>